<dbReference type="SUPFAM" id="SSF48371">
    <property type="entry name" value="ARM repeat"/>
    <property type="match status" value="1"/>
</dbReference>
<evidence type="ECO:0000313" key="5">
    <source>
        <dbReference type="EMBL" id="KJE91529.1"/>
    </source>
</evidence>
<dbReference type="Pfam" id="PF06371">
    <property type="entry name" value="Drf_GBD"/>
    <property type="match status" value="1"/>
</dbReference>
<dbReference type="Gene3D" id="1.20.58.2220">
    <property type="entry name" value="Formin, FH2 domain"/>
    <property type="match status" value="1"/>
</dbReference>
<dbReference type="AlphaFoldDB" id="A0A0D2X1W7"/>
<organism evidence="5 6">
    <name type="scientific">Capsaspora owczarzaki (strain ATCC 30864)</name>
    <dbReference type="NCBI Taxonomy" id="595528"/>
    <lineage>
        <taxon>Eukaryota</taxon>
        <taxon>Filasterea</taxon>
        <taxon>Capsaspora</taxon>
    </lineage>
</organism>
<dbReference type="FunCoup" id="A0A0D2X1W7">
    <property type="interactions" value="61"/>
</dbReference>
<accession>A0A0D2X1W7</accession>
<dbReference type="SMART" id="SM00498">
    <property type="entry name" value="FH2"/>
    <property type="match status" value="1"/>
</dbReference>
<dbReference type="PRINTS" id="PR00828">
    <property type="entry name" value="FORMIN"/>
</dbReference>
<feature type="compositionally biased region" description="Pro residues" evidence="2">
    <location>
        <begin position="577"/>
        <end position="595"/>
    </location>
</feature>
<dbReference type="Gene3D" id="1.10.238.150">
    <property type="entry name" value="Formin, FH3 diaphanous domain"/>
    <property type="match status" value="1"/>
</dbReference>
<name>A0A0D2X1W7_CAPO3</name>
<dbReference type="PROSITE" id="PS51232">
    <property type="entry name" value="GBD_FH3"/>
    <property type="match status" value="1"/>
</dbReference>
<evidence type="ECO:0000259" key="3">
    <source>
        <dbReference type="PROSITE" id="PS51232"/>
    </source>
</evidence>
<dbReference type="SUPFAM" id="SSF101447">
    <property type="entry name" value="Formin homology 2 domain (FH2 domain)"/>
    <property type="match status" value="1"/>
</dbReference>
<dbReference type="Pfam" id="PF06367">
    <property type="entry name" value="Drf_FH3"/>
    <property type="match status" value="1"/>
</dbReference>
<dbReference type="InterPro" id="IPR010473">
    <property type="entry name" value="GTPase-bd"/>
</dbReference>
<evidence type="ECO:0000256" key="2">
    <source>
        <dbReference type="SAM" id="MobiDB-lite"/>
    </source>
</evidence>
<evidence type="ECO:0000313" key="6">
    <source>
        <dbReference type="Proteomes" id="UP000008743"/>
    </source>
</evidence>
<dbReference type="SMART" id="SM01140">
    <property type="entry name" value="Drf_GBD"/>
    <property type="match status" value="1"/>
</dbReference>
<dbReference type="PhylomeDB" id="A0A0D2X1W7"/>
<dbReference type="OMA" id="AMLYFQE"/>
<dbReference type="Pfam" id="PF02181">
    <property type="entry name" value="FH2"/>
    <property type="match status" value="1"/>
</dbReference>
<reference evidence="6" key="1">
    <citation type="submission" date="2011-02" db="EMBL/GenBank/DDBJ databases">
        <title>The Genome Sequence of Capsaspora owczarzaki ATCC 30864.</title>
        <authorList>
            <person name="Russ C."/>
            <person name="Cuomo C."/>
            <person name="Burger G."/>
            <person name="Gray M.W."/>
            <person name="Holland P.W.H."/>
            <person name="King N."/>
            <person name="Lang F.B.F."/>
            <person name="Roger A.J."/>
            <person name="Ruiz-Trillo I."/>
            <person name="Young S.K."/>
            <person name="Zeng Q."/>
            <person name="Gargeya S."/>
            <person name="Alvarado L."/>
            <person name="Berlin A."/>
            <person name="Chapman S.B."/>
            <person name="Chen Z."/>
            <person name="Freedman E."/>
            <person name="Gellesch M."/>
            <person name="Goldberg J."/>
            <person name="Griggs A."/>
            <person name="Gujja S."/>
            <person name="Heilman E."/>
            <person name="Heiman D."/>
            <person name="Howarth C."/>
            <person name="Mehta T."/>
            <person name="Neiman D."/>
            <person name="Pearson M."/>
            <person name="Roberts A."/>
            <person name="Saif S."/>
            <person name="Shea T."/>
            <person name="Shenoy N."/>
            <person name="Sisk P."/>
            <person name="Stolte C."/>
            <person name="Sykes S."/>
            <person name="White J."/>
            <person name="Yandava C."/>
            <person name="Haas B."/>
            <person name="Nusbaum C."/>
            <person name="Birren B."/>
        </authorList>
    </citation>
    <scope>NUCLEOTIDE SEQUENCE</scope>
    <source>
        <strain evidence="6">ATCC 30864</strain>
    </source>
</reference>
<proteinExistence type="predicted"/>
<feature type="domain" description="FH2" evidence="4">
    <location>
        <begin position="608"/>
        <end position="1011"/>
    </location>
</feature>
<dbReference type="GO" id="GO:0031267">
    <property type="term" value="F:small GTPase binding"/>
    <property type="evidence" value="ECO:0007669"/>
    <property type="project" value="InterPro"/>
</dbReference>
<dbReference type="InterPro" id="IPR051425">
    <property type="entry name" value="Formin_Homology"/>
</dbReference>
<dbReference type="Proteomes" id="UP000008743">
    <property type="component" value="Unassembled WGS sequence"/>
</dbReference>
<dbReference type="InterPro" id="IPR015425">
    <property type="entry name" value="FH2_Formin"/>
</dbReference>
<dbReference type="InterPro" id="IPR042201">
    <property type="entry name" value="FH2_Formin_sf"/>
</dbReference>
<dbReference type="EMBL" id="KE346362">
    <property type="protein sequence ID" value="KJE91529.1"/>
    <property type="molecule type" value="Genomic_DNA"/>
</dbReference>
<dbReference type="PANTHER" id="PTHR45725:SF1">
    <property type="entry name" value="DISHEVELLED ASSOCIATED ACTIVATOR OF MORPHOGENESIS, ISOFORM D"/>
    <property type="match status" value="1"/>
</dbReference>
<dbReference type="SMART" id="SM01139">
    <property type="entry name" value="Drf_FH3"/>
    <property type="match status" value="1"/>
</dbReference>
<feature type="coiled-coil region" evidence="1">
    <location>
        <begin position="434"/>
        <end position="510"/>
    </location>
</feature>
<dbReference type="PROSITE" id="PS51444">
    <property type="entry name" value="FH2"/>
    <property type="match status" value="1"/>
</dbReference>
<dbReference type="InterPro" id="IPR011989">
    <property type="entry name" value="ARM-like"/>
</dbReference>
<dbReference type="InterPro" id="IPR016024">
    <property type="entry name" value="ARM-type_fold"/>
</dbReference>
<feature type="region of interest" description="Disordered" evidence="2">
    <location>
        <begin position="535"/>
        <end position="624"/>
    </location>
</feature>
<keyword evidence="1" id="KW-0175">Coiled coil</keyword>
<dbReference type="RefSeq" id="XP_004349407.1">
    <property type="nucleotide sequence ID" value="XM_004349357.2"/>
</dbReference>
<dbReference type="GO" id="GO:0008017">
    <property type="term" value="F:microtubule binding"/>
    <property type="evidence" value="ECO:0007669"/>
    <property type="project" value="InterPro"/>
</dbReference>
<feature type="region of interest" description="Disordered" evidence="2">
    <location>
        <begin position="664"/>
        <end position="687"/>
    </location>
</feature>
<protein>
    <submittedName>
        <fullName evidence="5">DAAM1 protein</fullName>
    </submittedName>
</protein>
<feature type="compositionally biased region" description="Pro residues" evidence="2">
    <location>
        <begin position="548"/>
        <end position="570"/>
    </location>
</feature>
<feature type="region of interest" description="Disordered" evidence="2">
    <location>
        <begin position="997"/>
        <end position="1021"/>
    </location>
</feature>
<dbReference type="STRING" id="595528.A0A0D2X1W7"/>
<dbReference type="OrthoDB" id="1104827at2759"/>
<dbReference type="InterPro" id="IPR014768">
    <property type="entry name" value="GBD/FH3_dom"/>
</dbReference>
<sequence length="1069" mass="119195">MGATNSKDAKRRKALKRREINIVDVVQTPMPAVIVAQEDIPPEDRLNELLSSLMDELNFTADQRTKMMACSPEKKWQLYQQQSALRTVQAAETSNIEPPSETILKLRRSTRLSLEEKCDLAQAVTILLRTTALTWVSEFVDKEGGSALLTCLEELDDEERNTDLHTFFLRAVKALMNNTVGRMAVIQHYNGIRIICRSLAVGNYKTKQAVLEILAVCCLISDGHKQVLDAFEDFRAYFYERTRFQTLVNVITSVSGKQDQDIAIKTAGMVLVNTIVMSGVGREDLDFRMHIRMEFTSLGLDEMVERLRKYEDRLLDIQLDVFENIQGSDEELFADKFDFTKLSSSKIDKTNIVEVFGTVVKALSLTGAFISLQSILHHLLLIPKEAQRRAKYYQTIDRLVQQIVLQRNGVDTDISVIKIDVDKLVSGFAAQDRFDESQRERDALKQRVEVAEKQVKDQETEITKLKRAKDKAEREVRNQDKELEDLKAKYRELKDEKTKLEEQVAELKAAPPVVVAAPVAAAAVAEGAPASGDAAAAAAAEGGSEGGAPPPPPPPPMMGEGAPPPPPPPMMMGEGGAPPPPPPMMGGPPPPPGMPGMPGMGAASKLPPRKRPAPTNPVKSFNWQKMPDSKIDKTVWIDLDDSKVFAQLDVDEFETMFSAYQKTGKDDGGDAADDGSSTAAPAKPKELSVIDGRRAQNCAILLSRIKLSHDELKEAIFACDTEKLNKDLIEQLLKFVPAPDEIQLLDSNKADIANFAKADRFLYEMSAVDHYGERLNALSFKLRFKERVHEIKPLVDAVLLASKEVRSSPQLRKVLEILLAFGNYMNRGARGNAYGFKLSSLSKVMDTKASTNKRQTLLHYLVIVVDAKYPAIKDMNDMPHLADATRANIAEIDKDLSFLLKGTKDIEKELQYFNNSTRAHNPNDRFKAEVEDFFSHATLELKDLESDVTEMKKKFEDVVSLFGEDGKVMTPAEFFGAFESFVKAFFVAREENAMFKKQAEDERKRQEAAARKEASKRGEKLSEAYKAEGQDFDELVSALKEGSAFGSDLSQFKRKNRRKAAAESEDSNV</sequence>
<evidence type="ECO:0000256" key="1">
    <source>
        <dbReference type="SAM" id="Coils"/>
    </source>
</evidence>
<dbReference type="InterPro" id="IPR010472">
    <property type="entry name" value="FH3_dom"/>
</dbReference>
<dbReference type="GO" id="GO:0005884">
    <property type="term" value="C:actin filament"/>
    <property type="evidence" value="ECO:0007669"/>
    <property type="project" value="InterPro"/>
</dbReference>
<dbReference type="GO" id="GO:0003779">
    <property type="term" value="F:actin binding"/>
    <property type="evidence" value="ECO:0007669"/>
    <property type="project" value="InterPro"/>
</dbReference>
<gene>
    <name evidence="5" type="ORF">CAOG_002657</name>
</gene>
<feature type="domain" description="GBD/FH3" evidence="3">
    <location>
        <begin position="38"/>
        <end position="411"/>
    </location>
</feature>
<dbReference type="eggNOG" id="KOG1922">
    <property type="taxonomic scope" value="Eukaryota"/>
</dbReference>
<dbReference type="Gene3D" id="1.25.10.10">
    <property type="entry name" value="Leucine-rich Repeat Variant"/>
    <property type="match status" value="1"/>
</dbReference>
<dbReference type="PANTHER" id="PTHR45725">
    <property type="entry name" value="FORMIN HOMOLOGY 2 FAMILY MEMBER"/>
    <property type="match status" value="1"/>
</dbReference>
<keyword evidence="6" id="KW-1185">Reference proteome</keyword>
<dbReference type="InParanoid" id="A0A0D2X1W7"/>
<dbReference type="GO" id="GO:0045010">
    <property type="term" value="P:actin nucleation"/>
    <property type="evidence" value="ECO:0007669"/>
    <property type="project" value="InterPro"/>
</dbReference>
<evidence type="ECO:0000259" key="4">
    <source>
        <dbReference type="PROSITE" id="PS51444"/>
    </source>
</evidence>
<dbReference type="InterPro" id="IPR001265">
    <property type="entry name" value="Formin_Cappuccino_subfam"/>
</dbReference>